<evidence type="ECO:0000313" key="5">
    <source>
        <dbReference type="Proteomes" id="UP000298284"/>
    </source>
</evidence>
<feature type="chain" id="PRO_5021420442" description="Outer membrane protein beta-barrel domain-containing protein" evidence="2">
    <location>
        <begin position="26"/>
        <end position="222"/>
    </location>
</feature>
<gene>
    <name evidence="4" type="ORF">EU557_21230</name>
</gene>
<dbReference type="Pfam" id="PF13505">
    <property type="entry name" value="OMP_b-brl"/>
    <property type="match status" value="1"/>
</dbReference>
<dbReference type="OrthoDB" id="884476at2"/>
<dbReference type="Gene3D" id="2.40.160.20">
    <property type="match status" value="1"/>
</dbReference>
<evidence type="ECO:0000256" key="1">
    <source>
        <dbReference type="ARBA" id="ARBA00022729"/>
    </source>
</evidence>
<accession>A0A4Z0MEN6</accession>
<dbReference type="EMBL" id="SRKZ01000007">
    <property type="protein sequence ID" value="TGD77820.1"/>
    <property type="molecule type" value="Genomic_DNA"/>
</dbReference>
<keyword evidence="1 2" id="KW-0732">Signal</keyword>
<proteinExistence type="predicted"/>
<dbReference type="Proteomes" id="UP000298284">
    <property type="component" value="Unassembled WGS sequence"/>
</dbReference>
<protein>
    <recommendedName>
        <fullName evidence="3">Outer membrane protein beta-barrel domain-containing protein</fullName>
    </recommendedName>
</protein>
<evidence type="ECO:0000313" key="4">
    <source>
        <dbReference type="EMBL" id="TGD77820.1"/>
    </source>
</evidence>
<dbReference type="InterPro" id="IPR011250">
    <property type="entry name" value="OMP/PagP_B-barrel"/>
</dbReference>
<evidence type="ECO:0000259" key="3">
    <source>
        <dbReference type="Pfam" id="PF13505"/>
    </source>
</evidence>
<comment type="caution">
    <text evidence="4">The sequence shown here is derived from an EMBL/GenBank/DDBJ whole genome shotgun (WGS) entry which is preliminary data.</text>
</comment>
<dbReference type="InterPro" id="IPR027385">
    <property type="entry name" value="Beta-barrel_OMP"/>
</dbReference>
<dbReference type="SUPFAM" id="SSF56925">
    <property type="entry name" value="OMPA-like"/>
    <property type="match status" value="1"/>
</dbReference>
<name>A0A4Z0MEN6_9BACT</name>
<dbReference type="AlphaFoldDB" id="A0A4Z0MEN6"/>
<feature type="domain" description="Outer membrane protein beta-barrel" evidence="3">
    <location>
        <begin position="13"/>
        <end position="221"/>
    </location>
</feature>
<feature type="signal peptide" evidence="2">
    <location>
        <begin position="1"/>
        <end position="25"/>
    </location>
</feature>
<sequence length="222" mass="23740">MRSSIRSAYATLSALVLTGATAAVAQQPIPPLASRWYAGTGGLLETRVFTVKGNSTGCYLLGGNVYGGYALTPTISLQVGLVHGRGGSLDDNFADDGTPKYVPASYKQAAWGVPVQLRYGFSQPTRRFQVDGILGVSIYRTRQTETNNVLYTNVSTDGWYSVKSHASAVNSYFDIGAGFRYAISPQWQATTDVAINANFKSSGYYGISPGAGATVGVRYLFR</sequence>
<reference evidence="4 5" key="1">
    <citation type="submission" date="2019-04" db="EMBL/GenBank/DDBJ databases">
        <authorList>
            <person name="Feng G."/>
            <person name="Zhang J."/>
            <person name="Zhu H."/>
        </authorList>
    </citation>
    <scope>NUCLEOTIDE SEQUENCE [LARGE SCALE GENOMIC DNA]</scope>
    <source>
        <strain evidence="4 5">JCM 19491</strain>
    </source>
</reference>
<dbReference type="RefSeq" id="WP_135532494.1">
    <property type="nucleotide sequence ID" value="NZ_SRKZ01000007.1"/>
</dbReference>
<keyword evidence="5" id="KW-1185">Reference proteome</keyword>
<organism evidence="4 5">
    <name type="scientific">Hymenobacter wooponensis</name>
    <dbReference type="NCBI Taxonomy" id="1525360"/>
    <lineage>
        <taxon>Bacteria</taxon>
        <taxon>Pseudomonadati</taxon>
        <taxon>Bacteroidota</taxon>
        <taxon>Cytophagia</taxon>
        <taxon>Cytophagales</taxon>
        <taxon>Hymenobacteraceae</taxon>
        <taxon>Hymenobacter</taxon>
    </lineage>
</organism>
<evidence type="ECO:0000256" key="2">
    <source>
        <dbReference type="SAM" id="SignalP"/>
    </source>
</evidence>